<dbReference type="Proteomes" id="UP000295344">
    <property type="component" value="Unassembled WGS sequence"/>
</dbReference>
<dbReference type="EMBL" id="SOAM01000001">
    <property type="protein sequence ID" value="TDS80354.1"/>
    <property type="molecule type" value="Genomic_DNA"/>
</dbReference>
<dbReference type="SUPFAM" id="SSF52058">
    <property type="entry name" value="L domain-like"/>
    <property type="match status" value="1"/>
</dbReference>
<dbReference type="InterPro" id="IPR032675">
    <property type="entry name" value="LRR_dom_sf"/>
</dbReference>
<dbReference type="OrthoDB" id="7007323at2"/>
<dbReference type="AlphaFoldDB" id="A0A4V3EB63"/>
<dbReference type="RefSeq" id="WP_133765084.1">
    <property type="nucleotide sequence ID" value="NZ_BAAARP010000001.1"/>
</dbReference>
<protein>
    <recommendedName>
        <fullName evidence="3">Leucine rich repeat (LRR) protein</fullName>
    </recommendedName>
</protein>
<comment type="caution">
    <text evidence="1">The sequence shown here is derived from an EMBL/GenBank/DDBJ whole genome shotgun (WGS) entry which is preliminary data.</text>
</comment>
<dbReference type="Gene3D" id="3.80.10.10">
    <property type="entry name" value="Ribonuclease Inhibitor"/>
    <property type="match status" value="1"/>
</dbReference>
<sequence>MSERSSLDLVDEFLIEVLPTSDPDELLAYGDTHPWELSGNRQWRSPATVQFAQSLPDELYRSIGALVERRPDTGIRAYDGADGSLSWLRHMPAAAHLSIELAHAERFDPLEDVPQLLTLSLGGTLGASGSLGVLTKLEKLQELALEGHAKGFDAVAALPQLRSLSLYASRVPSLEPLRGAVRLELLNLSFGRVRDFSAIANLPSLRGVAIWQTKGMTAGNLAGIGELPALEALDLGAMRTVESLDFLRGRAAGSLRYLLLEGMAGLTDWNAVEHLSVLEELGVWGKAPIEADVGPLLAAPRLDVLVFEQTVREEQAVRLTKDFRGSHLAVNKHERLRSDGDIRVGWRSGTVDMLRTSVHCRQWVG</sequence>
<evidence type="ECO:0008006" key="3">
    <source>
        <dbReference type="Google" id="ProtNLM"/>
    </source>
</evidence>
<name>A0A4V3EB63_9MICO</name>
<gene>
    <name evidence="1" type="ORF">CLV52_0912</name>
</gene>
<proteinExistence type="predicted"/>
<reference evidence="1 2" key="1">
    <citation type="submission" date="2019-03" db="EMBL/GenBank/DDBJ databases">
        <title>Genomic Encyclopedia of Archaeal and Bacterial Type Strains, Phase II (KMG-II): from individual species to whole genera.</title>
        <authorList>
            <person name="Goeker M."/>
        </authorList>
    </citation>
    <scope>NUCLEOTIDE SEQUENCE [LARGE SCALE GENOMIC DNA]</scope>
    <source>
        <strain evidence="1 2">DSM 24782</strain>
    </source>
</reference>
<keyword evidence="2" id="KW-1185">Reference proteome</keyword>
<evidence type="ECO:0000313" key="2">
    <source>
        <dbReference type="Proteomes" id="UP000295344"/>
    </source>
</evidence>
<accession>A0A4V3EB63</accession>
<organism evidence="1 2">
    <name type="scientific">Amnibacterium kyonggiense</name>
    <dbReference type="NCBI Taxonomy" id="595671"/>
    <lineage>
        <taxon>Bacteria</taxon>
        <taxon>Bacillati</taxon>
        <taxon>Actinomycetota</taxon>
        <taxon>Actinomycetes</taxon>
        <taxon>Micrococcales</taxon>
        <taxon>Microbacteriaceae</taxon>
        <taxon>Amnibacterium</taxon>
    </lineage>
</organism>
<evidence type="ECO:0000313" key="1">
    <source>
        <dbReference type="EMBL" id="TDS80354.1"/>
    </source>
</evidence>